<evidence type="ECO:0000313" key="2">
    <source>
        <dbReference type="Proteomes" id="UP000000393"/>
    </source>
</evidence>
<evidence type="ECO:0000313" key="1">
    <source>
        <dbReference type="EMBL" id="ADJ27071.1"/>
    </source>
</evidence>
<accession>D8K876</accession>
<dbReference type="RefSeq" id="WP_013219183.1">
    <property type="nucleotide sequence ID" value="NC_014315.1"/>
</dbReference>
<dbReference type="Gene3D" id="1.25.40.10">
    <property type="entry name" value="Tetratricopeptide repeat domain"/>
    <property type="match status" value="1"/>
</dbReference>
<reference evidence="1 2" key="1">
    <citation type="submission" date="2010-06" db="EMBL/GenBank/DDBJ databases">
        <title>Complete sequence of chromosome of Nitrosococcus watsoni C-113.</title>
        <authorList>
            <consortium name="US DOE Joint Genome Institute"/>
            <person name="Lucas S."/>
            <person name="Copeland A."/>
            <person name="Lapidus A."/>
            <person name="Cheng J.-F."/>
            <person name="Bruce D."/>
            <person name="Goodwin L."/>
            <person name="Pitluck S."/>
            <person name="Malfatti S.A."/>
            <person name="Chain P.S.G."/>
            <person name="Land M."/>
            <person name="Hauser L."/>
            <person name="Kyrpides N."/>
            <person name="Ivanova N."/>
            <person name="Cambell M.A."/>
            <person name="Heidelberg J.F."/>
            <person name="Klotz M.G."/>
            <person name="Woyke T."/>
        </authorList>
    </citation>
    <scope>NUCLEOTIDE SEQUENCE [LARGE SCALE GENOMIC DNA]</scope>
    <source>
        <strain evidence="1 2">C-113</strain>
    </source>
</reference>
<dbReference type="Gene3D" id="1.20.58.320">
    <property type="entry name" value="TPR-like"/>
    <property type="match status" value="1"/>
</dbReference>
<dbReference type="EMBL" id="CP002086">
    <property type="protein sequence ID" value="ADJ27071.1"/>
    <property type="molecule type" value="Genomic_DNA"/>
</dbReference>
<proteinExistence type="predicted"/>
<evidence type="ECO:0008006" key="3">
    <source>
        <dbReference type="Google" id="ProtNLM"/>
    </source>
</evidence>
<protein>
    <recommendedName>
        <fullName evidence="3">DUF924 domain-containing protein</fullName>
    </recommendedName>
</protein>
<dbReference type="Pfam" id="PF06041">
    <property type="entry name" value="DUF924"/>
    <property type="match status" value="1"/>
</dbReference>
<dbReference type="InterPro" id="IPR011990">
    <property type="entry name" value="TPR-like_helical_dom_sf"/>
</dbReference>
<dbReference type="HOGENOM" id="CLU_065010_2_0_6"/>
<gene>
    <name evidence="1" type="ordered locus">Nwat_0091</name>
</gene>
<dbReference type="AlphaFoldDB" id="D8K876"/>
<keyword evidence="2" id="KW-1185">Reference proteome</keyword>
<dbReference type="eggNOG" id="COG3803">
    <property type="taxonomic scope" value="Bacteria"/>
</dbReference>
<name>D8K876_NITWC</name>
<dbReference type="KEGG" id="nwa:Nwat_0091"/>
<dbReference type="STRING" id="105559.Nwat_0091"/>
<dbReference type="SUPFAM" id="SSF48452">
    <property type="entry name" value="TPR-like"/>
    <property type="match status" value="1"/>
</dbReference>
<sequence>MDQQQIIDFWFKEIEPESWWKKSPRFDQLIKERFKAHHRAAVQGELYEWRKEPFGRLAEIIILDQFSRNIYRNHPLSFAYDTAALILSQEAIDKNAGKVLNPEHKIFLYMPFMHSESLQIHQIGIKLFAEPGLESQYDCEVKHQAIIAKFGRYPHRNQILERPSTPAEIAFLKKTNSSF</sequence>
<dbReference type="InterPro" id="IPR010323">
    <property type="entry name" value="DUF924"/>
</dbReference>
<organism evidence="1 2">
    <name type="scientific">Nitrosococcus watsoni (strain C-113)</name>
    <dbReference type="NCBI Taxonomy" id="105559"/>
    <lineage>
        <taxon>Bacteria</taxon>
        <taxon>Pseudomonadati</taxon>
        <taxon>Pseudomonadota</taxon>
        <taxon>Gammaproteobacteria</taxon>
        <taxon>Chromatiales</taxon>
        <taxon>Chromatiaceae</taxon>
        <taxon>Nitrosococcus</taxon>
    </lineage>
</organism>
<dbReference type="Proteomes" id="UP000000393">
    <property type="component" value="Chromosome"/>
</dbReference>